<reference evidence="3" key="1">
    <citation type="submission" date="2020-05" db="EMBL/GenBank/DDBJ databases">
        <title>Mycena genomes resolve the evolution of fungal bioluminescence.</title>
        <authorList>
            <person name="Tsai I.J."/>
        </authorList>
    </citation>
    <scope>NUCLEOTIDE SEQUENCE</scope>
    <source>
        <strain evidence="3">171206Taipei</strain>
    </source>
</reference>
<sequence>MMSIRGRGRGGRGNPLLSGQQSNPLSGRLLGLPQEPPWRQEDADQASEVSPPVSNFIAQLQTHDASQTRLIADLRAKLARAEAKLEAQGEELVDARAETTALRTKLVTESHVALQEREAALRKGEEGLATALDALEHTKEVILGIRKRSSQTVNGGDSKDTDVDAQSLINKRVKMEHVK</sequence>
<evidence type="ECO:0000256" key="1">
    <source>
        <dbReference type="SAM" id="Coils"/>
    </source>
</evidence>
<accession>A0A8H6S218</accession>
<feature type="compositionally biased region" description="Basic residues" evidence="2">
    <location>
        <begin position="1"/>
        <end position="10"/>
    </location>
</feature>
<gene>
    <name evidence="3" type="ORF">MIND_01273000</name>
</gene>
<dbReference type="GeneID" id="59351723"/>
<feature type="coiled-coil region" evidence="1">
    <location>
        <begin position="71"/>
        <end position="98"/>
    </location>
</feature>
<dbReference type="Proteomes" id="UP000636479">
    <property type="component" value="Unassembled WGS sequence"/>
</dbReference>
<evidence type="ECO:0000313" key="3">
    <source>
        <dbReference type="EMBL" id="KAF7291291.1"/>
    </source>
</evidence>
<proteinExistence type="predicted"/>
<feature type="region of interest" description="Disordered" evidence="2">
    <location>
        <begin position="1"/>
        <end position="50"/>
    </location>
</feature>
<evidence type="ECO:0000313" key="4">
    <source>
        <dbReference type="Proteomes" id="UP000636479"/>
    </source>
</evidence>
<organism evidence="3 4">
    <name type="scientific">Mycena indigotica</name>
    <dbReference type="NCBI Taxonomy" id="2126181"/>
    <lineage>
        <taxon>Eukaryota</taxon>
        <taxon>Fungi</taxon>
        <taxon>Dikarya</taxon>
        <taxon>Basidiomycota</taxon>
        <taxon>Agaricomycotina</taxon>
        <taxon>Agaricomycetes</taxon>
        <taxon>Agaricomycetidae</taxon>
        <taxon>Agaricales</taxon>
        <taxon>Marasmiineae</taxon>
        <taxon>Mycenaceae</taxon>
        <taxon>Mycena</taxon>
    </lineage>
</organism>
<comment type="caution">
    <text evidence="3">The sequence shown here is derived from an EMBL/GenBank/DDBJ whole genome shotgun (WGS) entry which is preliminary data.</text>
</comment>
<protein>
    <submittedName>
        <fullName evidence="3">Uncharacterized protein</fullName>
    </submittedName>
</protein>
<evidence type="ECO:0000256" key="2">
    <source>
        <dbReference type="SAM" id="MobiDB-lite"/>
    </source>
</evidence>
<name>A0A8H6S218_9AGAR</name>
<keyword evidence="1" id="KW-0175">Coiled coil</keyword>
<dbReference type="AlphaFoldDB" id="A0A8H6S218"/>
<dbReference type="EMBL" id="JACAZF010000013">
    <property type="protein sequence ID" value="KAF7291291.1"/>
    <property type="molecule type" value="Genomic_DNA"/>
</dbReference>
<dbReference type="RefSeq" id="XP_037214413.1">
    <property type="nucleotide sequence ID" value="XM_037369207.1"/>
</dbReference>
<keyword evidence="4" id="KW-1185">Reference proteome</keyword>